<dbReference type="EMBL" id="ACCF01000083">
    <property type="protein sequence ID" value="EEF68348.1"/>
    <property type="molecule type" value="Genomic_DNA"/>
</dbReference>
<proteinExistence type="predicted"/>
<comment type="caution">
    <text evidence="2">The sequence shown here is derived from an EMBL/GenBank/DDBJ whole genome shotgun (WGS) entry which is preliminary data.</text>
</comment>
<dbReference type="PANTHER" id="PTHR33744:SF1">
    <property type="entry name" value="DNA-BINDING TRANSCRIPTIONAL ACTIVATOR ADER"/>
    <property type="match status" value="1"/>
</dbReference>
<dbReference type="Pfam" id="PF13556">
    <property type="entry name" value="HTH_30"/>
    <property type="match status" value="1"/>
</dbReference>
<dbReference type="InterPro" id="IPR042070">
    <property type="entry name" value="PucR_C-HTH_sf"/>
</dbReference>
<dbReference type="Gene3D" id="1.10.10.2840">
    <property type="entry name" value="PucR C-terminal helix-turn-helix domain"/>
    <property type="match status" value="1"/>
</dbReference>
<dbReference type="Proteomes" id="UP000005950">
    <property type="component" value="Unassembled WGS sequence"/>
</dbReference>
<dbReference type="STRING" id="545696.HOLDEFILI_01455"/>
<dbReference type="AlphaFoldDB" id="B9Y6L4"/>
<reference evidence="2 3" key="1">
    <citation type="submission" date="2008-12" db="EMBL/GenBank/DDBJ databases">
        <authorList>
            <person name="Fulton L."/>
            <person name="Clifton S."/>
            <person name="Fulton B."/>
            <person name="Xu J."/>
            <person name="Minx P."/>
            <person name="Pepin K.H."/>
            <person name="Johnson M."/>
            <person name="Bhonagiri V."/>
            <person name="Nash W.E."/>
            <person name="Mardis E.R."/>
            <person name="Wilson R.K."/>
        </authorList>
    </citation>
    <scope>NUCLEOTIDE SEQUENCE [LARGE SCALE GENOMIC DNA]</scope>
    <source>
        <strain evidence="2 3">DSM 12042</strain>
    </source>
</reference>
<feature type="domain" description="PucR C-terminal helix-turn-helix" evidence="1">
    <location>
        <begin position="433"/>
        <end position="489"/>
    </location>
</feature>
<dbReference type="PANTHER" id="PTHR33744">
    <property type="entry name" value="CARBOHYDRATE DIACID REGULATOR"/>
    <property type="match status" value="1"/>
</dbReference>
<protein>
    <recommendedName>
        <fullName evidence="1">PucR C-terminal helix-turn-helix domain-containing protein</fullName>
    </recommendedName>
</protein>
<evidence type="ECO:0000259" key="1">
    <source>
        <dbReference type="Pfam" id="PF13556"/>
    </source>
</evidence>
<sequence>MQIKTIIEQLTGEFSLSCPESLSDMPITCCQLIFEKSAVWTPGTAYIQAEAFDLEPAAAPQSFFLLCRSSVQAPNAAVCHTGNAQDLYQAISVLLTEPAAYARALAALQRVAGAGQGIQALIDTAYQFLQNPIHVQDRLFSLIAASPQTPCGNAVYDYFLIHKEPQPDYLNHVEAIIMKFTEHHIHCAQLADYQRGPLKLINCSIGAMPHLLGGLEVLQLNRPFTQTDVRIIDQLALLLQIELFKANNAAEQAGTQFEALMQDILRSRLLHPEILRLRLQSFPRLQNRRFCLLLSQIPKSKVCTLKYYNEEIMRRAEVIESFQYQNDLYFLIDPDLDETGSAALNELAVSAGTLLIASDPIDNLIHCPRIVAMLREALSVCGAAQGLFLFRGLYFKTLLHSLTTHSPLTLGDFVHPGIQRLKDYDQAHQTDFLATFKTYLQCQCSPTNTAAALHLHRNSLAYRIQKARQISGFSSEDPEDCHNFLLSIQIDEYLGT</sequence>
<evidence type="ECO:0000313" key="3">
    <source>
        <dbReference type="Proteomes" id="UP000005950"/>
    </source>
</evidence>
<reference evidence="2 3" key="2">
    <citation type="submission" date="2009-02" db="EMBL/GenBank/DDBJ databases">
        <title>Draft genome sequence of Holdemania filiformis DSM 12042.</title>
        <authorList>
            <person name="Sudarsanam P."/>
            <person name="Ley R."/>
            <person name="Guruge J."/>
            <person name="Turnbaugh P.J."/>
            <person name="Mahowald M."/>
            <person name="Liep D."/>
            <person name="Gordon J."/>
        </authorList>
    </citation>
    <scope>NUCLEOTIDE SEQUENCE [LARGE SCALE GENOMIC DNA]</scope>
    <source>
        <strain evidence="2 3">DSM 12042</strain>
    </source>
</reference>
<dbReference type="RefSeq" id="WP_006058649.1">
    <property type="nucleotide sequence ID" value="NZ_GG657556.1"/>
</dbReference>
<dbReference type="InterPro" id="IPR051448">
    <property type="entry name" value="CdaR-like_regulators"/>
</dbReference>
<gene>
    <name evidence="2" type="ORF">HOLDEFILI_01455</name>
</gene>
<evidence type="ECO:0000313" key="2">
    <source>
        <dbReference type="EMBL" id="EEF68348.1"/>
    </source>
</evidence>
<dbReference type="OrthoDB" id="9792148at2"/>
<dbReference type="HOGENOM" id="CLU_549544_0_0_9"/>
<organism evidence="2 3">
    <name type="scientific">Holdemania filiformis DSM 12042</name>
    <dbReference type="NCBI Taxonomy" id="545696"/>
    <lineage>
        <taxon>Bacteria</taxon>
        <taxon>Bacillati</taxon>
        <taxon>Bacillota</taxon>
        <taxon>Erysipelotrichia</taxon>
        <taxon>Erysipelotrichales</taxon>
        <taxon>Erysipelotrichaceae</taxon>
        <taxon>Holdemania</taxon>
    </lineage>
</organism>
<accession>B9Y6L4</accession>
<dbReference type="InterPro" id="IPR025736">
    <property type="entry name" value="PucR_C-HTH_dom"/>
</dbReference>
<name>B9Y6L4_9FIRM</name>
<dbReference type="eggNOG" id="COG2508">
    <property type="taxonomic scope" value="Bacteria"/>
</dbReference>